<gene>
    <name evidence="1" type="ORF">JZ751_019640</name>
</gene>
<protein>
    <submittedName>
        <fullName evidence="1">Uncharacterized protein</fullName>
    </submittedName>
</protein>
<proteinExistence type="predicted"/>
<organism evidence="1 2">
    <name type="scientific">Albula glossodonta</name>
    <name type="common">roundjaw bonefish</name>
    <dbReference type="NCBI Taxonomy" id="121402"/>
    <lineage>
        <taxon>Eukaryota</taxon>
        <taxon>Metazoa</taxon>
        <taxon>Chordata</taxon>
        <taxon>Craniata</taxon>
        <taxon>Vertebrata</taxon>
        <taxon>Euteleostomi</taxon>
        <taxon>Actinopterygii</taxon>
        <taxon>Neopterygii</taxon>
        <taxon>Teleostei</taxon>
        <taxon>Albuliformes</taxon>
        <taxon>Albulidae</taxon>
        <taxon>Albula</taxon>
    </lineage>
</organism>
<accession>A0A8T2NQ42</accession>
<evidence type="ECO:0000313" key="2">
    <source>
        <dbReference type="Proteomes" id="UP000824540"/>
    </source>
</evidence>
<sequence length="133" mass="14677">MSLRRVDGMVKTCTINAILTVQDRDRTAGHLKHSLDPEEARSDPATLAGITERAVIQLTGMAQRRPGVYSRQEVGSWRTGVRAGCLEDRGWRGARWREPLGKGSIGQAFSCVLDKTNSCLQREGCIVPAERAR</sequence>
<dbReference type="Proteomes" id="UP000824540">
    <property type="component" value="Unassembled WGS sequence"/>
</dbReference>
<dbReference type="AlphaFoldDB" id="A0A8T2NQ42"/>
<dbReference type="EMBL" id="JAFBMS010000037">
    <property type="protein sequence ID" value="KAG9341201.1"/>
    <property type="molecule type" value="Genomic_DNA"/>
</dbReference>
<comment type="caution">
    <text evidence="1">The sequence shown here is derived from an EMBL/GenBank/DDBJ whole genome shotgun (WGS) entry which is preliminary data.</text>
</comment>
<name>A0A8T2NQ42_9TELE</name>
<keyword evidence="2" id="KW-1185">Reference proteome</keyword>
<evidence type="ECO:0000313" key="1">
    <source>
        <dbReference type="EMBL" id="KAG9341201.1"/>
    </source>
</evidence>
<reference evidence="1" key="1">
    <citation type="thesis" date="2021" institute="BYU ScholarsArchive" country="Provo, UT, USA">
        <title>Applications of and Algorithms for Genome Assembly and Genomic Analyses with an Emphasis on Marine Teleosts.</title>
        <authorList>
            <person name="Pickett B.D."/>
        </authorList>
    </citation>
    <scope>NUCLEOTIDE SEQUENCE</scope>
    <source>
        <strain evidence="1">HI-2016</strain>
    </source>
</reference>